<dbReference type="SMART" id="SM00055">
    <property type="entry name" value="FCH"/>
    <property type="match status" value="1"/>
</dbReference>
<feature type="compositionally biased region" description="Polar residues" evidence="7">
    <location>
        <begin position="1193"/>
        <end position="1204"/>
    </location>
</feature>
<feature type="coiled-coil region" evidence="6">
    <location>
        <begin position="164"/>
        <end position="191"/>
    </location>
</feature>
<dbReference type="InterPro" id="IPR000198">
    <property type="entry name" value="RhoGAP_dom"/>
</dbReference>
<feature type="compositionally biased region" description="Polar residues" evidence="7">
    <location>
        <begin position="823"/>
        <end position="840"/>
    </location>
</feature>
<dbReference type="Proteomes" id="UP000318571">
    <property type="component" value="Chromosome 2"/>
</dbReference>
<feature type="region of interest" description="Disordered" evidence="7">
    <location>
        <begin position="673"/>
        <end position="709"/>
    </location>
</feature>
<dbReference type="Gene3D" id="1.20.1270.60">
    <property type="entry name" value="Arfaptin homology (AH) domain/BAR domain"/>
    <property type="match status" value="1"/>
</dbReference>
<dbReference type="InterPro" id="IPR036028">
    <property type="entry name" value="SH3-like_dom_sf"/>
</dbReference>
<dbReference type="OMA" id="ARKDICQ"/>
<name>A0A553P9V5_TIGCA</name>
<gene>
    <name evidence="11" type="ORF">TCAL_08310</name>
</gene>
<feature type="domain" description="SH3" evidence="8">
    <location>
        <begin position="724"/>
        <end position="783"/>
    </location>
</feature>
<evidence type="ECO:0000256" key="2">
    <source>
        <dbReference type="ARBA" id="ARBA00022468"/>
    </source>
</evidence>
<evidence type="ECO:0000256" key="1">
    <source>
        <dbReference type="ARBA" id="ARBA00022443"/>
    </source>
</evidence>
<evidence type="ECO:0000259" key="10">
    <source>
        <dbReference type="PROSITE" id="PS51741"/>
    </source>
</evidence>
<dbReference type="PROSITE" id="PS50238">
    <property type="entry name" value="RHOGAP"/>
    <property type="match status" value="1"/>
</dbReference>
<organism evidence="11 12">
    <name type="scientific">Tigriopus californicus</name>
    <name type="common">Marine copepod</name>
    <dbReference type="NCBI Taxonomy" id="6832"/>
    <lineage>
        <taxon>Eukaryota</taxon>
        <taxon>Metazoa</taxon>
        <taxon>Ecdysozoa</taxon>
        <taxon>Arthropoda</taxon>
        <taxon>Crustacea</taxon>
        <taxon>Multicrustacea</taxon>
        <taxon>Hexanauplia</taxon>
        <taxon>Copepoda</taxon>
        <taxon>Harpacticoida</taxon>
        <taxon>Harpacticidae</taxon>
        <taxon>Tigriopus</taxon>
    </lineage>
</organism>
<feature type="compositionally biased region" description="Polar residues" evidence="7">
    <location>
        <begin position="1083"/>
        <end position="1097"/>
    </location>
</feature>
<evidence type="ECO:0000256" key="6">
    <source>
        <dbReference type="SAM" id="Coils"/>
    </source>
</evidence>
<evidence type="ECO:0008006" key="13">
    <source>
        <dbReference type="Google" id="ProtNLM"/>
    </source>
</evidence>
<dbReference type="Gene3D" id="1.10.555.10">
    <property type="entry name" value="Rho GTPase activation protein"/>
    <property type="match status" value="1"/>
</dbReference>
<feature type="coiled-coil region" evidence="6">
    <location>
        <begin position="273"/>
        <end position="300"/>
    </location>
</feature>
<dbReference type="SUPFAM" id="SSF50044">
    <property type="entry name" value="SH3-domain"/>
    <property type="match status" value="1"/>
</dbReference>
<evidence type="ECO:0000256" key="4">
    <source>
        <dbReference type="PROSITE-ProRule" id="PRU00192"/>
    </source>
</evidence>
<dbReference type="EMBL" id="VCGU01000005">
    <property type="protein sequence ID" value="TRY74467.1"/>
    <property type="molecule type" value="Genomic_DNA"/>
</dbReference>
<evidence type="ECO:0000256" key="7">
    <source>
        <dbReference type="SAM" id="MobiDB-lite"/>
    </source>
</evidence>
<dbReference type="GO" id="GO:0007165">
    <property type="term" value="P:signal transduction"/>
    <property type="evidence" value="ECO:0007669"/>
    <property type="project" value="InterPro"/>
</dbReference>
<dbReference type="InterPro" id="IPR031160">
    <property type="entry name" value="F_BAR_dom"/>
</dbReference>
<evidence type="ECO:0000313" key="12">
    <source>
        <dbReference type="Proteomes" id="UP000318571"/>
    </source>
</evidence>
<dbReference type="PROSITE" id="PS51741">
    <property type="entry name" value="F_BAR"/>
    <property type="match status" value="1"/>
</dbReference>
<feature type="compositionally biased region" description="Low complexity" evidence="7">
    <location>
        <begin position="1206"/>
        <end position="1220"/>
    </location>
</feature>
<proteinExistence type="predicted"/>
<dbReference type="FunFam" id="1.10.555.10:FF:000026">
    <property type="entry name" value="Rho GTPase activating protein 4"/>
    <property type="match status" value="1"/>
</dbReference>
<dbReference type="CDD" id="cd04383">
    <property type="entry name" value="RhoGAP_srGAP"/>
    <property type="match status" value="1"/>
</dbReference>
<feature type="region of interest" description="Disordered" evidence="7">
    <location>
        <begin position="821"/>
        <end position="910"/>
    </location>
</feature>
<dbReference type="SMART" id="SM00324">
    <property type="entry name" value="RhoGAP"/>
    <property type="match status" value="1"/>
</dbReference>
<keyword evidence="2" id="KW-0343">GTPase activation</keyword>
<feature type="compositionally biased region" description="Low complexity" evidence="7">
    <location>
        <begin position="1023"/>
        <end position="1040"/>
    </location>
</feature>
<dbReference type="PANTHER" id="PTHR14166">
    <property type="entry name" value="SLIT-ROBO RHO GTPASE ACTIVATING PROTEIN"/>
    <property type="match status" value="1"/>
</dbReference>
<feature type="non-terminal residue" evidence="11">
    <location>
        <position position="1279"/>
    </location>
</feature>
<evidence type="ECO:0000259" key="9">
    <source>
        <dbReference type="PROSITE" id="PS50238"/>
    </source>
</evidence>
<sequence length="1279" mass="144151">MATVSYAKELKASLKKDPSLNNIRVQLSEQFKCLDGRLETQQSIVTEIQDVFRRRAEIETNYSKELDKLAKSISHRNKEQRQKRDAWAIHSSTQIWETVLVHTKRTSKDHKATAEIYGNHVVQRCHQINEDLQRIHRRCREIGYEIHEEVLKVLHELHTTMKTHHAYQSEFRQSENKLQMVERQKVKLEQSVPIEKRAKHRKFRILEKEFQKRRLKFDEARLAATKARNEYLLAMDAANASIQKYFVDDLSDLIDCLDFGFHQSLTRAVSMHTSAMEQQKKSLQKQIDKLNKVMSGMDSRLDKQKFIESNNTTFMIPKKFELAQARQRLALIKAESEEIWKSMDSAEKTLSDIVGCKDYDTTRFFVEEDRASLRISDSIVMKQKADRLETEDFYINKFREYVLNSNRIARLQAKYDNLRHTLGDKSNSHASAANAEGMLTLTRRPNVARRRRIGNNSRQGGGQPKLFGGSLEEYLEETNQELPIVVRSCVRVINLYGLHHHGIFRVSGSQLEINNFRDAFERGDDPLADMTDASDINSVAGVMKLYLRELREPVFPIQYFDHFMELAQLESKHEFVLKVQGVVQNWPRPVFIVMRYIFAFLNHLSEFSDENMMDPYNLAICFGPTLVPIPEERDQVQYQNLVNELIKNFIIFHDDIFPSSVPGPIYEKYITNEPEEMGDSPPDSQNQDENDDDSEMAEEADSVFSAESERDGLGDISMELFGRSEALEALAVYDFKARSSREVTFHKGDTIQLFKQVSNDWWRGRVKGQEGLIPDKYIILKIRGEEDSNSVRDRLDSARSVDEGQLASLRDRSLSLNLRSRTHSNASEIRTSSLSPTIATRSPEVTIALTPVSGDSMPSHSQLDDNTDDSGHPTSNSEPVSISHSEARAAFNESSRTEDGSGPEDELFLPSETSPHVVTSAQTHIIRVSGPVTNLDDTIVSAQGPSGANVAVVRTSQAHVRQTEPPSKSNEVESKLLLIAERASQESLASSTDSNQELQKQLSTKIAQVEALTQEVEKRTKVSSSSLTTSSNSISSPNTSQDRNDRLSVNGGARPRRTSRDAGQSEENVHPAPPTAEEGVVLKQSSWGSRENTTILESETPKPESFSRNKSMWEKRVTVEPASEPAQPSPPGGFRSNRNYWDHKLRNKDTPDLVLDLPVSSKPSTTTSRGTPATSPSDPSSHNTPVPKPRTLGSASGQRASIQEESGATGSSRAGSGPAGRDVAGRKELFRQAVVKPQVVRVKPHVQVFALDSLARSLAHSLTRITFSVHLETERAGSM</sequence>
<dbReference type="STRING" id="6832.A0A553P9V5"/>
<feature type="domain" description="Rho-GAP" evidence="9">
    <location>
        <begin position="469"/>
        <end position="657"/>
    </location>
</feature>
<dbReference type="Gene3D" id="2.30.30.40">
    <property type="entry name" value="SH3 Domains"/>
    <property type="match status" value="1"/>
</dbReference>
<evidence type="ECO:0000256" key="3">
    <source>
        <dbReference type="ARBA" id="ARBA00023054"/>
    </source>
</evidence>
<feature type="compositionally biased region" description="Basic and acidic residues" evidence="7">
    <location>
        <begin position="1140"/>
        <end position="1151"/>
    </location>
</feature>
<dbReference type="GO" id="GO:0005096">
    <property type="term" value="F:GTPase activator activity"/>
    <property type="evidence" value="ECO:0007669"/>
    <property type="project" value="UniProtKB-KW"/>
</dbReference>
<evidence type="ECO:0000259" key="8">
    <source>
        <dbReference type="PROSITE" id="PS50002"/>
    </source>
</evidence>
<dbReference type="Pfam" id="PF00611">
    <property type="entry name" value="FCH"/>
    <property type="match status" value="1"/>
</dbReference>
<evidence type="ECO:0000313" key="11">
    <source>
        <dbReference type="EMBL" id="TRY74467.1"/>
    </source>
</evidence>
<feature type="domain" description="F-BAR" evidence="10">
    <location>
        <begin position="14"/>
        <end position="302"/>
    </location>
</feature>
<dbReference type="InterPro" id="IPR027267">
    <property type="entry name" value="AH/BAR_dom_sf"/>
</dbReference>
<dbReference type="Pfam" id="PF00018">
    <property type="entry name" value="SH3_1"/>
    <property type="match status" value="1"/>
</dbReference>
<dbReference type="SUPFAM" id="SSF103657">
    <property type="entry name" value="BAR/IMD domain-like"/>
    <property type="match status" value="1"/>
</dbReference>
<feature type="compositionally biased region" description="Acidic residues" evidence="7">
    <location>
        <begin position="686"/>
        <end position="701"/>
    </location>
</feature>
<dbReference type="InterPro" id="IPR001060">
    <property type="entry name" value="FCH_dom"/>
</dbReference>
<dbReference type="SMART" id="SM00326">
    <property type="entry name" value="SH3"/>
    <property type="match status" value="1"/>
</dbReference>
<keyword evidence="12" id="KW-1185">Reference proteome</keyword>
<keyword evidence="3 5" id="KW-0175">Coiled coil</keyword>
<comment type="caution">
    <text evidence="11">The sequence shown here is derived from an EMBL/GenBank/DDBJ whole genome shotgun (WGS) entry which is preliminary data.</text>
</comment>
<feature type="compositionally biased region" description="Polar residues" evidence="7">
    <location>
        <begin position="872"/>
        <end position="884"/>
    </location>
</feature>
<dbReference type="FunFam" id="2.30.30.40:FF:000136">
    <property type="entry name" value="Rho GTPase activating protein 4"/>
    <property type="match status" value="1"/>
</dbReference>
<dbReference type="InterPro" id="IPR001452">
    <property type="entry name" value="SH3_domain"/>
</dbReference>
<dbReference type="AlphaFoldDB" id="A0A553P9V5"/>
<dbReference type="CDD" id="cd07656">
    <property type="entry name" value="F-BAR_srGAP"/>
    <property type="match status" value="1"/>
</dbReference>
<dbReference type="SUPFAM" id="SSF48350">
    <property type="entry name" value="GTPase activation domain, GAP"/>
    <property type="match status" value="1"/>
</dbReference>
<evidence type="ECO:0000256" key="5">
    <source>
        <dbReference type="PROSITE-ProRule" id="PRU01077"/>
    </source>
</evidence>
<dbReference type="InterPro" id="IPR008936">
    <property type="entry name" value="Rho_GTPase_activation_prot"/>
</dbReference>
<dbReference type="PROSITE" id="PS50002">
    <property type="entry name" value="SH3"/>
    <property type="match status" value="1"/>
</dbReference>
<dbReference type="InterPro" id="IPR051627">
    <property type="entry name" value="SLIT-ROBO_RhoGAP"/>
</dbReference>
<feature type="region of interest" description="Disordered" evidence="7">
    <location>
        <begin position="1014"/>
        <end position="1222"/>
    </location>
</feature>
<dbReference type="Pfam" id="PF00620">
    <property type="entry name" value="RhoGAP"/>
    <property type="match status" value="1"/>
</dbReference>
<reference evidence="11 12" key="1">
    <citation type="journal article" date="2018" name="Nat. Ecol. Evol.">
        <title>Genomic signatures of mitonuclear coevolution across populations of Tigriopus californicus.</title>
        <authorList>
            <person name="Barreto F.S."/>
            <person name="Watson E.T."/>
            <person name="Lima T.G."/>
            <person name="Willett C.S."/>
            <person name="Edmands S."/>
            <person name="Li W."/>
            <person name="Burton R.S."/>
        </authorList>
    </citation>
    <scope>NUCLEOTIDE SEQUENCE [LARGE SCALE GENOMIC DNA]</scope>
    <source>
        <strain evidence="11 12">San Diego</strain>
    </source>
</reference>
<protein>
    <recommendedName>
        <fullName evidence="13">SLIT-ROBO Rho GTPase-activating protein 1</fullName>
    </recommendedName>
</protein>
<feature type="compositionally biased region" description="Basic and acidic residues" evidence="7">
    <location>
        <begin position="1099"/>
        <end position="1118"/>
    </location>
</feature>
<feature type="compositionally biased region" description="Polar residues" evidence="7">
    <location>
        <begin position="1161"/>
        <end position="1184"/>
    </location>
</feature>
<keyword evidence="1 4" id="KW-0728">SH3 domain</keyword>
<accession>A0A553P9V5</accession>
<dbReference type="FunFam" id="1.20.1270.60:FF:000094">
    <property type="entry name" value="SLIT-ROBO Rho GTPase-activating 2 protein"/>
    <property type="match status" value="1"/>
</dbReference>